<dbReference type="Pfam" id="PF16732">
    <property type="entry name" value="ComP_DUS"/>
    <property type="match status" value="1"/>
</dbReference>
<organism evidence="1 2">
    <name type="scientific">Comamonas aquatica DA1877</name>
    <dbReference type="NCBI Taxonomy" id="1457173"/>
    <lineage>
        <taxon>Bacteria</taxon>
        <taxon>Pseudomonadati</taxon>
        <taxon>Pseudomonadota</taxon>
        <taxon>Betaproteobacteria</taxon>
        <taxon>Burkholderiales</taxon>
        <taxon>Comamonadaceae</taxon>
        <taxon>Comamonas</taxon>
    </lineage>
</organism>
<dbReference type="InterPro" id="IPR031982">
    <property type="entry name" value="PilE-like"/>
</dbReference>
<dbReference type="Gene3D" id="3.30.700.10">
    <property type="entry name" value="Glycoprotein, Type 4 Pilin"/>
    <property type="match status" value="1"/>
</dbReference>
<keyword evidence="2" id="KW-1185">Reference proteome</keyword>
<dbReference type="PATRIC" id="fig|1457173.3.peg.540"/>
<dbReference type="GO" id="GO:0043683">
    <property type="term" value="P:type IV pilus assembly"/>
    <property type="evidence" value="ECO:0007669"/>
    <property type="project" value="InterPro"/>
</dbReference>
<dbReference type="AlphaFoldDB" id="A0A014NQ91"/>
<reference evidence="1 2" key="1">
    <citation type="submission" date="2014-01" db="EMBL/GenBank/DDBJ databases">
        <title>Interspecies Systems Biology Uncovers Metabolites Affecting C. elegans Gene Expression and Life History Traits.</title>
        <authorList>
            <person name="Watson E."/>
            <person name="Macneil L.T."/>
            <person name="Ritter A.D."/>
            <person name="Yilmaz L.S."/>
            <person name="Rosebrock A.P."/>
            <person name="Caudy A.A."/>
            <person name="Walhout A.J."/>
        </authorList>
    </citation>
    <scope>NUCLEOTIDE SEQUENCE [LARGE SCALE GENOMIC DNA]</scope>
    <source>
        <strain evidence="1 2">DA1877</strain>
    </source>
</reference>
<dbReference type="SUPFAM" id="SSF54523">
    <property type="entry name" value="Pili subunits"/>
    <property type="match status" value="1"/>
</dbReference>
<dbReference type="EMBL" id="JBOK01000002">
    <property type="protein sequence ID" value="EXU81658.1"/>
    <property type="molecule type" value="Genomic_DNA"/>
</dbReference>
<comment type="caution">
    <text evidence="1">The sequence shown here is derived from an EMBL/GenBank/DDBJ whole genome shotgun (WGS) entry which is preliminary data.</text>
</comment>
<dbReference type="RefSeq" id="WP_414110766.1">
    <property type="nucleotide sequence ID" value="NZ_JBOK01000002.1"/>
</dbReference>
<dbReference type="InterPro" id="IPR045584">
    <property type="entry name" value="Pilin-like"/>
</dbReference>
<proteinExistence type="predicted"/>
<sequence length="129" mass="13833">MIVVALVAILAAVAMPMYSQYMAKSQARAASADLVALSLVLENRFQKTLVYPTYANALVPRTVAAREGSMQTDFSAWVPTQGELFDYRVTSDSTTYTLTATRKSGACTLSLDANNVRNAASACPALGTW</sequence>
<evidence type="ECO:0000313" key="1">
    <source>
        <dbReference type="EMBL" id="EXU81658.1"/>
    </source>
</evidence>
<protein>
    <recommendedName>
        <fullName evidence="3">Pilus assembly protein PilE</fullName>
    </recommendedName>
</protein>
<evidence type="ECO:0008006" key="3">
    <source>
        <dbReference type="Google" id="ProtNLM"/>
    </source>
</evidence>
<gene>
    <name evidence="1" type="ORF">AX13_07585</name>
</gene>
<evidence type="ECO:0000313" key="2">
    <source>
        <dbReference type="Proteomes" id="UP000020766"/>
    </source>
</evidence>
<dbReference type="Proteomes" id="UP000020766">
    <property type="component" value="Unassembled WGS sequence"/>
</dbReference>
<accession>A0A014NQ91</accession>
<name>A0A014NQ91_9BURK</name>